<dbReference type="GO" id="GO:0019013">
    <property type="term" value="C:viral nucleocapsid"/>
    <property type="evidence" value="ECO:0007669"/>
    <property type="project" value="UniProtKB-KW"/>
</dbReference>
<evidence type="ECO:0000256" key="1">
    <source>
        <dbReference type="ARBA" id="ARBA00004328"/>
    </source>
</evidence>
<dbReference type="Proteomes" id="UP000500816">
    <property type="component" value="Genome"/>
</dbReference>
<evidence type="ECO:0000313" key="4">
    <source>
        <dbReference type="EMBL" id="QAR18004.1"/>
    </source>
</evidence>
<proteinExistence type="predicted"/>
<dbReference type="InterPro" id="IPR057839">
    <property type="entry name" value="Fimo_NCAP"/>
</dbReference>
<keyword evidence="5" id="KW-1185">Reference proteome</keyword>
<sequence>MASKNHSSTSKAKATSQETSLASNSITLGSGAKVKVITFTNVTDRKLTNPEGSDLKAVLVQSVPFTSATRHASNFTLFDYRSYCNVEAAAIHLSKSKEYKDQLQHKNLILKTSNSTNLVIVKELNESNLLNVVSFNKACAIMSSAILKYTFNAEFDWKKKEYIDTTVTEKIVVNPSYINRLAGQMGLTPADPYYWMIVPGYEFLYELYPAEVLAYTLVRLEYRKNLNIPDSMTDIDIISSLVMKMNRLHNLEFGCTFDDALKTIGIEHVNEAFNDLSKDIGATSKTKRNEEAIVKFRELISLFKH</sequence>
<keyword evidence="2" id="KW-0167">Capsid protein</keyword>
<accession>A0A410JAN3</accession>
<dbReference type="Pfam" id="PF25629">
    <property type="entry name" value="Fimo_NCAP"/>
    <property type="match status" value="1"/>
</dbReference>
<protein>
    <submittedName>
        <fullName evidence="4">Nucleocapsid protein p3</fullName>
    </submittedName>
</protein>
<dbReference type="EMBL" id="MH727574">
    <property type="protein sequence ID" value="QAR18004.1"/>
    <property type="molecule type" value="Viral_cRNA"/>
</dbReference>
<name>A0A410JAN3_9VIRU</name>
<evidence type="ECO:0000313" key="5">
    <source>
        <dbReference type="Proteomes" id="UP000500816"/>
    </source>
</evidence>
<evidence type="ECO:0000256" key="2">
    <source>
        <dbReference type="ARBA" id="ARBA00022561"/>
    </source>
</evidence>
<comment type="subcellular location">
    <subcellularLocation>
        <location evidence="1">Virion</location>
    </subcellularLocation>
</comment>
<evidence type="ECO:0000256" key="3">
    <source>
        <dbReference type="ARBA" id="ARBA00022844"/>
    </source>
</evidence>
<keyword evidence="3" id="KW-0946">Virion</keyword>
<organism evidence="4 5">
    <name type="scientific">pistacia virus B</name>
    <dbReference type="NCBI Taxonomy" id="2848035"/>
    <lineage>
        <taxon>Viruses</taxon>
        <taxon>Riboviria</taxon>
        <taxon>Orthornavirae</taxon>
        <taxon>Negarnaviricota</taxon>
        <taxon>Polyploviricotina</taxon>
        <taxon>Bunyaviricetes</taxon>
        <taxon>Elliovirales</taxon>
        <taxon>Fimoviridae</taxon>
        <taxon>Emaravirus</taxon>
        <taxon>Emaravirus pistaciae</taxon>
    </lineage>
</organism>
<keyword evidence="4" id="KW-0543">Viral nucleoprotein</keyword>
<reference evidence="4 5" key="1">
    <citation type="submission" date="2018-08" db="EMBL/GenBank/DDBJ databases">
        <title>A new emaravirus de novo discovered in Pistacia through HTS.</title>
        <authorList>
            <person name="Buzkan N."/>
            <person name="Chiumenti M."/>
            <person name="Sarpkaya O.K."/>
            <person name="Karadag S."/>
            <person name="Massart S."/>
            <person name="Minafra A."/>
        </authorList>
    </citation>
    <scope>NUCLEOTIDE SEQUENCE [LARGE SCALE GENOMIC DNA]</scope>
    <source>
        <strain evidence="4">55</strain>
    </source>
</reference>